<dbReference type="GO" id="GO:0031146">
    <property type="term" value="P:SCF-dependent proteasomal ubiquitin-dependent protein catabolic process"/>
    <property type="evidence" value="ECO:0007669"/>
    <property type="project" value="TreeGrafter"/>
</dbReference>
<evidence type="ECO:0000313" key="2">
    <source>
        <dbReference type="Proteomes" id="UP001233999"/>
    </source>
</evidence>
<protein>
    <submittedName>
        <fullName evidence="1">Uncharacterized protein</fullName>
    </submittedName>
</protein>
<name>A0AAD7ZZA0_DIPPU</name>
<reference evidence="1" key="1">
    <citation type="journal article" date="2023" name="IScience">
        <title>Live-bearing cockroach genome reveals convergent evolutionary mechanisms linked to viviparity in insects and beyond.</title>
        <authorList>
            <person name="Fouks B."/>
            <person name="Harrison M.C."/>
            <person name="Mikhailova A.A."/>
            <person name="Marchal E."/>
            <person name="English S."/>
            <person name="Carruthers M."/>
            <person name="Jennings E.C."/>
            <person name="Chiamaka E.L."/>
            <person name="Frigard R.A."/>
            <person name="Pippel M."/>
            <person name="Attardo G.M."/>
            <person name="Benoit J.B."/>
            <person name="Bornberg-Bauer E."/>
            <person name="Tobe S.S."/>
        </authorList>
    </citation>
    <scope>NUCLEOTIDE SEQUENCE</scope>
    <source>
        <strain evidence="1">Stay&amp;Tobe</strain>
    </source>
</reference>
<dbReference type="AlphaFoldDB" id="A0AAD7ZZA0"/>
<organism evidence="1 2">
    <name type="scientific">Diploptera punctata</name>
    <name type="common">Pacific beetle cockroach</name>
    <dbReference type="NCBI Taxonomy" id="6984"/>
    <lineage>
        <taxon>Eukaryota</taxon>
        <taxon>Metazoa</taxon>
        <taxon>Ecdysozoa</taxon>
        <taxon>Arthropoda</taxon>
        <taxon>Hexapoda</taxon>
        <taxon>Insecta</taxon>
        <taxon>Pterygota</taxon>
        <taxon>Neoptera</taxon>
        <taxon>Polyneoptera</taxon>
        <taxon>Dictyoptera</taxon>
        <taxon>Blattodea</taxon>
        <taxon>Blaberoidea</taxon>
        <taxon>Blaberidae</taxon>
        <taxon>Diplopterinae</taxon>
        <taxon>Diploptera</taxon>
    </lineage>
</organism>
<reference evidence="1" key="2">
    <citation type="submission" date="2023-05" db="EMBL/GenBank/DDBJ databases">
        <authorList>
            <person name="Fouks B."/>
        </authorList>
    </citation>
    <scope>NUCLEOTIDE SEQUENCE</scope>
    <source>
        <strain evidence="1">Stay&amp;Tobe</strain>
        <tissue evidence="1">Testes</tissue>
    </source>
</reference>
<dbReference type="SMART" id="SM00367">
    <property type="entry name" value="LRR_CC"/>
    <property type="match status" value="2"/>
</dbReference>
<feature type="non-terminal residue" evidence="1">
    <location>
        <position position="1"/>
    </location>
</feature>
<dbReference type="PANTHER" id="PTHR13318">
    <property type="entry name" value="PARTNER OF PAIRED, ISOFORM B-RELATED"/>
    <property type="match status" value="1"/>
</dbReference>
<accession>A0AAD7ZZA0</accession>
<comment type="caution">
    <text evidence="1">The sequence shown here is derived from an EMBL/GenBank/DDBJ whole genome shotgun (WGS) entry which is preliminary data.</text>
</comment>
<proteinExistence type="predicted"/>
<keyword evidence="2" id="KW-1185">Reference proteome</keyword>
<sequence length="459" mass="53224">MEISLQPRTLFDLAIDSYVERIISFCYNIAESRSENKLYIAQECRLRLQSEISSLPALLREIVTNKIMNGVPAYTHQWLKPLGPEARTYALNIIIQQNIQSLHINLNKDPPCERAYFRHQHDYCIKLQTLNNLKIIRIGSYACFNEQVIFPVNLEEFSIPNCFITDAALENLAISCPKLKHLNIYNCAGITSNFINGISKCINLETLSMQFVKLLDADFMELLKLLKENKQHSPGNNVPTLKRLECGHLSSDHLHYLSENFPRLERLHMFYSEQTDLQTLSTISQIKQIGFTTHPPLRKFAFENFPQILDSKLLELHILALELMFTGNENHSWPMLKYLTLNFVDSELPYPRNCIKYESLSQFHAIETLEIIMPSKLHQAFQVFHYVISKCINLKTIWLKCLTYTAKLMYTSLIKLMDDIKTKELQHLEIIRMSPRPEGDHDLLAKKLIGVCPKLRVVV</sequence>
<gene>
    <name evidence="1" type="ORF">L9F63_017256</name>
</gene>
<dbReference type="Gene3D" id="3.80.10.10">
    <property type="entry name" value="Ribonuclease Inhibitor"/>
    <property type="match status" value="1"/>
</dbReference>
<dbReference type="Proteomes" id="UP001233999">
    <property type="component" value="Unassembled WGS sequence"/>
</dbReference>
<dbReference type="EMBL" id="JASPKZ010004934">
    <property type="protein sequence ID" value="KAJ9589539.1"/>
    <property type="molecule type" value="Genomic_DNA"/>
</dbReference>
<dbReference type="InterPro" id="IPR006553">
    <property type="entry name" value="Leu-rich_rpt_Cys-con_subtyp"/>
</dbReference>
<dbReference type="GO" id="GO:0019005">
    <property type="term" value="C:SCF ubiquitin ligase complex"/>
    <property type="evidence" value="ECO:0007669"/>
    <property type="project" value="TreeGrafter"/>
</dbReference>
<evidence type="ECO:0000313" key="1">
    <source>
        <dbReference type="EMBL" id="KAJ9589539.1"/>
    </source>
</evidence>
<feature type="non-terminal residue" evidence="1">
    <location>
        <position position="459"/>
    </location>
</feature>
<dbReference type="SUPFAM" id="SSF52047">
    <property type="entry name" value="RNI-like"/>
    <property type="match status" value="1"/>
</dbReference>
<dbReference type="InterPro" id="IPR032675">
    <property type="entry name" value="LRR_dom_sf"/>
</dbReference>